<dbReference type="RefSeq" id="WP_115262413.1">
    <property type="nucleotide sequence ID" value="NZ_SMAC01000050.1"/>
</dbReference>
<dbReference type="InterPro" id="IPR054496">
    <property type="entry name" value="E217_GP41"/>
</dbReference>
<accession>A0A378NCF9</accession>
<protein>
    <submittedName>
        <fullName evidence="1">Uncharacterized protein</fullName>
    </submittedName>
</protein>
<evidence type="ECO:0000313" key="1">
    <source>
        <dbReference type="EMBL" id="STY65219.1"/>
    </source>
</evidence>
<dbReference type="Proteomes" id="UP000254031">
    <property type="component" value="Unassembled WGS sequence"/>
</dbReference>
<proteinExistence type="predicted"/>
<name>A0A378NCF9_MANHA</name>
<reference evidence="1 2" key="1">
    <citation type="submission" date="2018-06" db="EMBL/GenBank/DDBJ databases">
        <authorList>
            <consortium name="Pathogen Informatics"/>
            <person name="Doyle S."/>
        </authorList>
    </citation>
    <scope>NUCLEOTIDE SEQUENCE [LARGE SCALE GENOMIC DNA]</scope>
    <source>
        <strain evidence="1 2">NCTC9380</strain>
    </source>
</reference>
<dbReference type="AlphaFoldDB" id="A0A378NCF9"/>
<organism evidence="1 2">
    <name type="scientific">Mannheimia haemolytica</name>
    <name type="common">Pasteurella haemolytica</name>
    <dbReference type="NCBI Taxonomy" id="75985"/>
    <lineage>
        <taxon>Bacteria</taxon>
        <taxon>Pseudomonadati</taxon>
        <taxon>Pseudomonadota</taxon>
        <taxon>Gammaproteobacteria</taxon>
        <taxon>Pasteurellales</taxon>
        <taxon>Pasteurellaceae</taxon>
        <taxon>Mannheimia</taxon>
    </lineage>
</organism>
<evidence type="ECO:0000313" key="2">
    <source>
        <dbReference type="Proteomes" id="UP000254031"/>
    </source>
</evidence>
<sequence>MSSFTKKKLKFSFVLGQQDPHFDKDENNTVIVKGLRASVTIQSGHGAPMPSAKLMIYGLGQKVMNKLAKIRWNTDDAKLNYVRVEASQDGGESYILVYEGVIQYAYPNYGSSPEVILTIDSTSALQHKIRPVPPLSFNGEVDVASAVAQICQKMSMRFENNGVTEKVSNPYLPETALDQVFKLCDAINAKAVVEFNTIAITPQGQARDILVPVISPSSGLIGYPTPTITGTRFQCLFDPVIRFQGLVEIKDSLVEICNGKWLVVGLSHYLESEVSGGRWLSEVDAIYPGGVKIVK</sequence>
<gene>
    <name evidence="1" type="ORF">NCTC9380_00476</name>
</gene>
<dbReference type="EMBL" id="UGPL01000006">
    <property type="protein sequence ID" value="STY65219.1"/>
    <property type="molecule type" value="Genomic_DNA"/>
</dbReference>
<dbReference type="Pfam" id="PF22759">
    <property type="entry name" value="E217_GP41"/>
    <property type="match status" value="1"/>
</dbReference>